<organism evidence="8 9">
    <name type="scientific">Candidatus Liberibacter ctenarytainae</name>
    <dbReference type="NCBI Taxonomy" id="2020335"/>
    <lineage>
        <taxon>Bacteria</taxon>
        <taxon>Pseudomonadati</taxon>
        <taxon>Pseudomonadota</taxon>
        <taxon>Alphaproteobacteria</taxon>
        <taxon>Hyphomicrobiales</taxon>
        <taxon>Rhizobiaceae</taxon>
        <taxon>Liberibacter</taxon>
    </lineage>
</organism>
<evidence type="ECO:0000256" key="6">
    <source>
        <dbReference type="PIRNR" id="PIRNR003101"/>
    </source>
</evidence>
<dbReference type="PANTHER" id="PTHR32432">
    <property type="entry name" value="CELL DIVISION PROTEIN FTSA-RELATED"/>
    <property type="match status" value="1"/>
</dbReference>
<dbReference type="EMBL" id="SEOL01000006">
    <property type="protein sequence ID" value="MBL0849122.1"/>
    <property type="molecule type" value="Genomic_DNA"/>
</dbReference>
<feature type="domain" description="SHS2" evidence="7">
    <location>
        <begin position="25"/>
        <end position="220"/>
    </location>
</feature>
<dbReference type="AlphaFoldDB" id="A0A937ALT6"/>
<dbReference type="InterPro" id="IPR003494">
    <property type="entry name" value="SHS2_FtsA"/>
</dbReference>
<dbReference type="Gene3D" id="3.30.420.40">
    <property type="match status" value="1"/>
</dbReference>
<keyword evidence="4 5" id="KW-0131">Cell cycle</keyword>
<comment type="caution">
    <text evidence="8">The sequence shown here is derived from an EMBL/GenBank/DDBJ whole genome shotgun (WGS) entry which is preliminary data.</text>
</comment>
<dbReference type="Pfam" id="PF02491">
    <property type="entry name" value="SHS2_FTSA"/>
    <property type="match status" value="1"/>
</dbReference>
<evidence type="ECO:0000313" key="9">
    <source>
        <dbReference type="Proteomes" id="UP000736856"/>
    </source>
</evidence>
<reference evidence="8" key="1">
    <citation type="submission" date="2019-02" db="EMBL/GenBank/DDBJ databases">
        <title>A novel Candidatus Liberibacter species associated with the New Zealand native fuchsia psyllid, Ctenarytaina fuchsiae.</title>
        <authorList>
            <person name="Thompson S.M."/>
            <person name="Jorgensen N."/>
            <person name="David C."/>
            <person name="Bulman S.R."/>
            <person name="Smith G.R."/>
        </authorList>
    </citation>
    <scope>NUCLEOTIDE SEQUENCE</scope>
    <source>
        <strain evidence="8">Oxford</strain>
    </source>
</reference>
<dbReference type="NCBIfam" id="TIGR01174">
    <property type="entry name" value="ftsA"/>
    <property type="match status" value="1"/>
</dbReference>
<dbReference type="GO" id="GO:0032153">
    <property type="term" value="C:cell division site"/>
    <property type="evidence" value="ECO:0007669"/>
    <property type="project" value="UniProtKB-UniRule"/>
</dbReference>
<evidence type="ECO:0000256" key="3">
    <source>
        <dbReference type="ARBA" id="ARBA00023136"/>
    </source>
</evidence>
<dbReference type="Pfam" id="PF14450">
    <property type="entry name" value="FtsA"/>
    <property type="match status" value="1"/>
</dbReference>
<dbReference type="Gene3D" id="3.30.1490.110">
    <property type="match status" value="1"/>
</dbReference>
<dbReference type="InterPro" id="IPR050696">
    <property type="entry name" value="FtsA/MreB"/>
</dbReference>
<dbReference type="GO" id="GO:0009898">
    <property type="term" value="C:cytoplasmic side of plasma membrane"/>
    <property type="evidence" value="ECO:0007669"/>
    <property type="project" value="UniProtKB-UniRule"/>
</dbReference>
<gene>
    <name evidence="5 8" type="primary">ftsA</name>
    <name evidence="8" type="ORF">EU981_03465</name>
</gene>
<keyword evidence="2 5" id="KW-0132">Cell division</keyword>
<dbReference type="InterPro" id="IPR020823">
    <property type="entry name" value="Cell_div_FtsA"/>
</dbReference>
<dbReference type="PIRSF" id="PIRSF003101">
    <property type="entry name" value="FtsA"/>
    <property type="match status" value="1"/>
</dbReference>
<evidence type="ECO:0000313" key="8">
    <source>
        <dbReference type="EMBL" id="MBL0849122.1"/>
    </source>
</evidence>
<name>A0A937ALT6_9HYPH</name>
<dbReference type="SUPFAM" id="SSF53067">
    <property type="entry name" value="Actin-like ATPase domain"/>
    <property type="match status" value="2"/>
</dbReference>
<dbReference type="SMART" id="SM00842">
    <property type="entry name" value="FtsA"/>
    <property type="match status" value="1"/>
</dbReference>
<keyword evidence="3 5" id="KW-0472">Membrane</keyword>
<dbReference type="Proteomes" id="UP000736856">
    <property type="component" value="Unassembled WGS sequence"/>
</dbReference>
<accession>A0A937ALT6</accession>
<dbReference type="CDD" id="cd24048">
    <property type="entry name" value="ASKHA_NBD_FtsA"/>
    <property type="match status" value="1"/>
</dbReference>
<evidence type="ECO:0000256" key="2">
    <source>
        <dbReference type="ARBA" id="ARBA00022618"/>
    </source>
</evidence>
<evidence type="ECO:0000256" key="5">
    <source>
        <dbReference type="HAMAP-Rule" id="MF_02033"/>
    </source>
</evidence>
<comment type="subunit">
    <text evidence="5">Self-interacts. Interacts with FtsZ.</text>
</comment>
<evidence type="ECO:0000259" key="7">
    <source>
        <dbReference type="SMART" id="SM00842"/>
    </source>
</evidence>
<comment type="function">
    <text evidence="5 6">Cell division protein that is involved in the assembly of the Z ring. May serve as a membrane anchor for the Z ring.</text>
</comment>
<protein>
    <recommendedName>
        <fullName evidence="5 6">Cell division protein FtsA</fullName>
    </recommendedName>
</protein>
<keyword evidence="1 5" id="KW-1003">Cell membrane</keyword>
<dbReference type="PANTHER" id="PTHR32432:SF4">
    <property type="entry name" value="CELL DIVISION PROTEIN FTSA"/>
    <property type="match status" value="1"/>
</dbReference>
<evidence type="ECO:0000256" key="1">
    <source>
        <dbReference type="ARBA" id="ARBA00022475"/>
    </source>
</evidence>
<sequence>MSLFTIPYINSYNTKYLSSKRTSIISVLDIGSTKIVCMIGKLIPKDVTDLLPRRTHRIEIIGIGHQKSRGIKMGSIVDLNAVEGVIRQVVDSAEYMAGLTVDSLIVNVSFGRLKSVTHYVGMDIGWREVKESDIQDLISASQRYSCGKGRTLLHSIVTNYSLDGKSMQSPISMFGNKLGMNVHAVTIEQSAIKNLETAINRAHLSVERIVASPYIGGVSSLVEDEFELGCIVLDMGGGTTKIAIFERGKLVYVDMIAIGGCHITNDLARGLSIGIDDAERLKVIHANVMSSVVDEHEILSISPIGDDDQESPIKVSRAMVSRIIRARVEETLELINERIQKFGLDSLTGKRVILTGGGSQLMGLPEMIRWMFSSTVRVGRPMGVSGLPILMKGASFSTAIGLMVYPQLISRNVEYGGEVAMFREAKKNRIPLLGKWLQTSL</sequence>
<dbReference type="InterPro" id="IPR043129">
    <property type="entry name" value="ATPase_NBD"/>
</dbReference>
<evidence type="ECO:0000256" key="4">
    <source>
        <dbReference type="ARBA" id="ARBA00023306"/>
    </source>
</evidence>
<proteinExistence type="inferred from homology"/>
<comment type="similarity">
    <text evidence="5 6">Belongs to the FtsA/MreB family.</text>
</comment>
<dbReference type="HAMAP" id="MF_02033">
    <property type="entry name" value="FtsA"/>
    <property type="match status" value="1"/>
</dbReference>
<dbReference type="GO" id="GO:0043093">
    <property type="term" value="P:FtsZ-dependent cytokinesis"/>
    <property type="evidence" value="ECO:0007669"/>
    <property type="project" value="UniProtKB-UniRule"/>
</dbReference>
<comment type="subcellular location">
    <subcellularLocation>
        <location evidence="5">Cell membrane</location>
        <topology evidence="5">Peripheral membrane protein</topology>
        <orientation evidence="5">Cytoplasmic side</orientation>
    </subcellularLocation>
    <text evidence="5">Localizes to the Z ring in an FtsZ-dependent manner. Targeted to the membrane through a conserved C-terminal amphipathic helix.</text>
</comment>